<name>A0ABV9WCJ7_9ACTN</name>
<proteinExistence type="predicted"/>
<accession>A0ABV9WCJ7</accession>
<evidence type="ECO:0000313" key="2">
    <source>
        <dbReference type="Proteomes" id="UP001595912"/>
    </source>
</evidence>
<evidence type="ECO:0000313" key="1">
    <source>
        <dbReference type="EMBL" id="MFC5006476.1"/>
    </source>
</evidence>
<sequence length="145" mass="15998">MIVQDRLAIVDRLLAQPFPGEGTRDGSQSSGPGFHVYVLQASQEFWDDRSEEVVEPAQAEIDAAFQDLAAGLTARWGEPQVVDLEPYLWSDDEVPEPMARLCMLTLRLSVWRPPGTDRWVGLAVGQADAEFAIELLLATGDAEFP</sequence>
<organism evidence="1 2">
    <name type="scientific">Dactylosporangium cerinum</name>
    <dbReference type="NCBI Taxonomy" id="1434730"/>
    <lineage>
        <taxon>Bacteria</taxon>
        <taxon>Bacillati</taxon>
        <taxon>Actinomycetota</taxon>
        <taxon>Actinomycetes</taxon>
        <taxon>Micromonosporales</taxon>
        <taxon>Micromonosporaceae</taxon>
        <taxon>Dactylosporangium</taxon>
    </lineage>
</organism>
<keyword evidence="2" id="KW-1185">Reference proteome</keyword>
<dbReference type="Proteomes" id="UP001595912">
    <property type="component" value="Unassembled WGS sequence"/>
</dbReference>
<comment type="caution">
    <text evidence="1">The sequence shown here is derived from an EMBL/GenBank/DDBJ whole genome shotgun (WGS) entry which is preliminary data.</text>
</comment>
<reference evidence="2" key="1">
    <citation type="journal article" date="2019" name="Int. J. Syst. Evol. Microbiol.">
        <title>The Global Catalogue of Microorganisms (GCM) 10K type strain sequencing project: providing services to taxonomists for standard genome sequencing and annotation.</title>
        <authorList>
            <consortium name="The Broad Institute Genomics Platform"/>
            <consortium name="The Broad Institute Genome Sequencing Center for Infectious Disease"/>
            <person name="Wu L."/>
            <person name="Ma J."/>
        </authorList>
    </citation>
    <scope>NUCLEOTIDE SEQUENCE [LARGE SCALE GENOMIC DNA]</scope>
    <source>
        <strain evidence="2">CGMCC 4.7152</strain>
    </source>
</reference>
<protein>
    <submittedName>
        <fullName evidence="1">Uncharacterized protein</fullName>
    </submittedName>
</protein>
<dbReference type="EMBL" id="JBHSIU010000105">
    <property type="protein sequence ID" value="MFC5006476.1"/>
    <property type="molecule type" value="Genomic_DNA"/>
</dbReference>
<gene>
    <name evidence="1" type="ORF">ACFPIJ_52740</name>
</gene>
<dbReference type="RefSeq" id="WP_380127098.1">
    <property type="nucleotide sequence ID" value="NZ_JBHSIU010000105.1"/>
</dbReference>